<accession>A0A916YHC5</accession>
<gene>
    <name evidence="1" type="ORF">GCM10011335_52570</name>
</gene>
<name>A0A916YHC5_9HYPH</name>
<dbReference type="AlphaFoldDB" id="A0A916YHC5"/>
<reference evidence="1" key="1">
    <citation type="journal article" date="2014" name="Int. J. Syst. Evol. Microbiol.">
        <title>Complete genome sequence of Corynebacterium casei LMG S-19264T (=DSM 44701T), isolated from a smear-ripened cheese.</title>
        <authorList>
            <consortium name="US DOE Joint Genome Institute (JGI-PGF)"/>
            <person name="Walter F."/>
            <person name="Albersmeier A."/>
            <person name="Kalinowski J."/>
            <person name="Ruckert C."/>
        </authorList>
    </citation>
    <scope>NUCLEOTIDE SEQUENCE</scope>
    <source>
        <strain evidence="1">CGMCC 1.15493</strain>
    </source>
</reference>
<keyword evidence="2" id="KW-1185">Reference proteome</keyword>
<evidence type="ECO:0000313" key="2">
    <source>
        <dbReference type="Proteomes" id="UP000613160"/>
    </source>
</evidence>
<organism evidence="1 2">
    <name type="scientific">Aureimonas glaciei</name>
    <dbReference type="NCBI Taxonomy" id="1776957"/>
    <lineage>
        <taxon>Bacteria</taxon>
        <taxon>Pseudomonadati</taxon>
        <taxon>Pseudomonadota</taxon>
        <taxon>Alphaproteobacteria</taxon>
        <taxon>Hyphomicrobiales</taxon>
        <taxon>Aurantimonadaceae</taxon>
        <taxon>Aureimonas</taxon>
    </lineage>
</organism>
<proteinExistence type="predicted"/>
<sequence>MAAQANVSRRGWVLITGAIPAGCARAWQAIVDGNSVAGIFKIVAGGTFMLSYQAAGDGKPTVEGFATFDKAQERANLVLSTRMVVGKPIGLAA</sequence>
<dbReference type="RefSeq" id="WP_188855415.1">
    <property type="nucleotide sequence ID" value="NZ_BMJJ01000022.1"/>
</dbReference>
<dbReference type="EMBL" id="BMJJ01000022">
    <property type="protein sequence ID" value="GGD43436.1"/>
    <property type="molecule type" value="Genomic_DNA"/>
</dbReference>
<reference evidence="1" key="2">
    <citation type="submission" date="2020-09" db="EMBL/GenBank/DDBJ databases">
        <authorList>
            <person name="Sun Q."/>
            <person name="Zhou Y."/>
        </authorList>
    </citation>
    <scope>NUCLEOTIDE SEQUENCE</scope>
    <source>
        <strain evidence="1">CGMCC 1.15493</strain>
    </source>
</reference>
<dbReference type="Proteomes" id="UP000613160">
    <property type="component" value="Unassembled WGS sequence"/>
</dbReference>
<comment type="caution">
    <text evidence="1">The sequence shown here is derived from an EMBL/GenBank/DDBJ whole genome shotgun (WGS) entry which is preliminary data.</text>
</comment>
<evidence type="ECO:0000313" key="1">
    <source>
        <dbReference type="EMBL" id="GGD43436.1"/>
    </source>
</evidence>
<protein>
    <submittedName>
        <fullName evidence="1">Uncharacterized protein</fullName>
    </submittedName>
</protein>